<dbReference type="InterPro" id="IPR036397">
    <property type="entry name" value="RNaseH_sf"/>
</dbReference>
<sequence length="344" mass="37732">MDFWHDNWIGSGPLCHRVEIFQDQEVVDFVSRGDWDIRALSQALQPELVRLVMASRPPTCQGEDRMVWMQTPNGEFSLASALELVRPHSHGSLGSACFWHRSLPITISFFMLRLLLGRLPLLEQLHYFGVQGETARQGGDARGKDSWGSGGGPNLVADKGVVVGSVPIASMATRILGELARQKTLTILPVRWMSPGAGYKLNTDGCALGNRGQNGGGGVVRDSREGFLLGFACFLGVTTSLHAKLKALVYGVNQCVARGYLDLHLEVDSLSLVRIISGDHACPWRLQVELDELMQHQGLFRSVKHCYREANKPPDRLAKLGATEGTDSVFDSFEALSPLVRGDI</sequence>
<dbReference type="GeneID" id="140014598"/>
<dbReference type="PANTHER" id="PTHR47723:SF19">
    <property type="entry name" value="POLYNUCLEOTIDYL TRANSFERASE, RIBONUCLEASE H-LIKE SUPERFAMILY PROTEIN"/>
    <property type="match status" value="1"/>
</dbReference>
<evidence type="ECO:0000259" key="1">
    <source>
        <dbReference type="Pfam" id="PF13456"/>
    </source>
</evidence>
<dbReference type="InterPro" id="IPR044730">
    <property type="entry name" value="RNase_H-like_dom_plant"/>
</dbReference>
<name>A0ABM4VQF7_COFAR</name>
<dbReference type="RefSeq" id="XP_071921765.1">
    <property type="nucleotide sequence ID" value="XM_072065664.1"/>
</dbReference>
<reference evidence="3" key="1">
    <citation type="submission" date="2025-08" db="UniProtKB">
        <authorList>
            <consortium name="RefSeq"/>
        </authorList>
    </citation>
    <scope>IDENTIFICATION</scope>
    <source>
        <tissue evidence="3">Leaves</tissue>
    </source>
</reference>
<dbReference type="SUPFAM" id="SSF53098">
    <property type="entry name" value="Ribonuclease H-like"/>
    <property type="match status" value="1"/>
</dbReference>
<dbReference type="PANTHER" id="PTHR47723">
    <property type="entry name" value="OS05G0353850 PROTEIN"/>
    <property type="match status" value="1"/>
</dbReference>
<gene>
    <name evidence="3" type="primary">LOC140014598</name>
</gene>
<keyword evidence="2" id="KW-1185">Reference proteome</keyword>
<dbReference type="Gene3D" id="3.30.420.10">
    <property type="entry name" value="Ribonuclease H-like superfamily/Ribonuclease H"/>
    <property type="match status" value="1"/>
</dbReference>
<dbReference type="InterPro" id="IPR002156">
    <property type="entry name" value="RNaseH_domain"/>
</dbReference>
<evidence type="ECO:0000313" key="2">
    <source>
        <dbReference type="Proteomes" id="UP001652660"/>
    </source>
</evidence>
<protein>
    <recommendedName>
        <fullName evidence="1">RNase H type-1 domain-containing protein</fullName>
    </recommendedName>
</protein>
<dbReference type="InterPro" id="IPR053151">
    <property type="entry name" value="RNase_H-like"/>
</dbReference>
<dbReference type="CDD" id="cd06222">
    <property type="entry name" value="RNase_H_like"/>
    <property type="match status" value="1"/>
</dbReference>
<dbReference type="Proteomes" id="UP001652660">
    <property type="component" value="Chromosome 9e"/>
</dbReference>
<dbReference type="InterPro" id="IPR012337">
    <property type="entry name" value="RNaseH-like_sf"/>
</dbReference>
<proteinExistence type="predicted"/>
<feature type="domain" description="RNase H type-1" evidence="1">
    <location>
        <begin position="202"/>
        <end position="320"/>
    </location>
</feature>
<organism evidence="2 3">
    <name type="scientific">Coffea arabica</name>
    <name type="common">Arabian coffee</name>
    <dbReference type="NCBI Taxonomy" id="13443"/>
    <lineage>
        <taxon>Eukaryota</taxon>
        <taxon>Viridiplantae</taxon>
        <taxon>Streptophyta</taxon>
        <taxon>Embryophyta</taxon>
        <taxon>Tracheophyta</taxon>
        <taxon>Spermatophyta</taxon>
        <taxon>Magnoliopsida</taxon>
        <taxon>eudicotyledons</taxon>
        <taxon>Gunneridae</taxon>
        <taxon>Pentapetalae</taxon>
        <taxon>asterids</taxon>
        <taxon>lamiids</taxon>
        <taxon>Gentianales</taxon>
        <taxon>Rubiaceae</taxon>
        <taxon>Ixoroideae</taxon>
        <taxon>Gardenieae complex</taxon>
        <taxon>Bertiereae - Coffeeae clade</taxon>
        <taxon>Coffeeae</taxon>
        <taxon>Coffea</taxon>
    </lineage>
</organism>
<accession>A0ABM4VQF7</accession>
<dbReference type="Pfam" id="PF13456">
    <property type="entry name" value="RVT_3"/>
    <property type="match status" value="1"/>
</dbReference>
<evidence type="ECO:0000313" key="3">
    <source>
        <dbReference type="RefSeq" id="XP_071921765.1"/>
    </source>
</evidence>